<dbReference type="Pfam" id="PF05567">
    <property type="entry name" value="T4P_PilY1"/>
    <property type="match status" value="1"/>
</dbReference>
<feature type="chain" id="PRO_5045528435" evidence="7">
    <location>
        <begin position="22"/>
        <end position="1230"/>
    </location>
</feature>
<dbReference type="InterPro" id="IPR008707">
    <property type="entry name" value="B-propeller_PilY1"/>
</dbReference>
<evidence type="ECO:0000256" key="1">
    <source>
        <dbReference type="ARBA" id="ARBA00004561"/>
    </source>
</evidence>
<protein>
    <submittedName>
        <fullName evidence="9">Type IV pilus assembly protein PilY1</fullName>
    </submittedName>
</protein>
<feature type="domain" description="PilY1 beta-propeller" evidence="8">
    <location>
        <begin position="690"/>
        <end position="1041"/>
    </location>
</feature>
<keyword evidence="7" id="KW-0732">Signal</keyword>
<evidence type="ECO:0000256" key="3">
    <source>
        <dbReference type="ARBA" id="ARBA00022558"/>
    </source>
</evidence>
<dbReference type="EMBL" id="JAVDVY010000003">
    <property type="protein sequence ID" value="MDR7135904.1"/>
    <property type="molecule type" value="Genomic_DNA"/>
</dbReference>
<proteinExistence type="inferred from homology"/>
<evidence type="ECO:0000256" key="7">
    <source>
        <dbReference type="SAM" id="SignalP"/>
    </source>
</evidence>
<accession>A0ABU1WEE6</accession>
<comment type="subcellular location">
    <subcellularLocation>
        <location evidence="1">Fimbrium</location>
    </subcellularLocation>
</comment>
<dbReference type="InterPro" id="IPR011047">
    <property type="entry name" value="Quinoprotein_ADH-like_sf"/>
</dbReference>
<feature type="signal peptide" evidence="7">
    <location>
        <begin position="1"/>
        <end position="21"/>
    </location>
</feature>
<evidence type="ECO:0000313" key="10">
    <source>
        <dbReference type="Proteomes" id="UP001251524"/>
    </source>
</evidence>
<keyword evidence="4" id="KW-0479">Metal-binding</keyword>
<evidence type="ECO:0000256" key="2">
    <source>
        <dbReference type="ARBA" id="ARBA00008387"/>
    </source>
</evidence>
<evidence type="ECO:0000256" key="4">
    <source>
        <dbReference type="ARBA" id="ARBA00022723"/>
    </source>
</evidence>
<organism evidence="9 10">
    <name type="scientific">Lysobacter niastensis</name>
    <dbReference type="NCBI Taxonomy" id="380629"/>
    <lineage>
        <taxon>Bacteria</taxon>
        <taxon>Pseudomonadati</taxon>
        <taxon>Pseudomonadota</taxon>
        <taxon>Gammaproteobacteria</taxon>
        <taxon>Lysobacterales</taxon>
        <taxon>Lysobacteraceae</taxon>
        <taxon>Lysobacter</taxon>
    </lineage>
</organism>
<reference evidence="9 10" key="1">
    <citation type="submission" date="2023-07" db="EMBL/GenBank/DDBJ databases">
        <title>Sorghum-associated microbial communities from plants grown in Nebraska, USA.</title>
        <authorList>
            <person name="Schachtman D."/>
        </authorList>
    </citation>
    <scope>NUCLEOTIDE SEQUENCE [LARGE SCALE GENOMIC DNA]</scope>
    <source>
        <strain evidence="9 10">BE198</strain>
    </source>
</reference>
<keyword evidence="3" id="KW-1029">Fimbrium biogenesis</keyword>
<gene>
    <name evidence="9" type="ORF">J2X06_003122</name>
</gene>
<dbReference type="RefSeq" id="WP_310063955.1">
    <property type="nucleotide sequence ID" value="NZ_JAVDVY010000003.1"/>
</dbReference>
<comment type="similarity">
    <text evidence="2">Belongs to the PilY1 family.</text>
</comment>
<sequence>MKTNICGALSATALVLGTAMLTPGTDVQAGIAQQPLTIGTRVKPNLMLVIDNSGSMDGEGLYPTNDGALWWNTRTRTFWGASTGRGGNAGLNFNDAGTADSTWKKYVYLFPAEPRVYADADHDHFAVPPTLEFAFARSPDYNGQYYDPSVSYGPWPSEGGTTFAAATPSAVKTDPLGTITINVTGNVTQSFRLHPGMHKPNGNAMANNERADADEEVGRNYDFTYTVATYYRRRTEASAYTVNARSYNCATPDPAAYAAFFANPGSASFNDGVVALAPDGYCLTRTQISAGSAEMQNFANWFQYHRKRHLALRAGMGEAFNDISGIRLGGTPINNRPGSVTMYDFDSQRSDVYNWFYGIGGNNGGTPNREGLKFADDQFDSTTTGIVQHACQKNFVLQFTDGFSSPNTSSGVGNADSGKGAPYQDAYSNTIADIAMKYYTRIRSDLAGGQVPVPVGCRAANRDPSLDCNANPHVNHYGITLGAQGNVFGVTHQRVADAYTTAPTWVDPAAQRSPVQVDDLYHASVNGRGEMLNARSSTELTNRLRQALESIIANSEGSGSRTASSSTRAGGGSLLFQAHFDASQWTGELAAHEILTGGAVSTSPRWSAAGSIPAHGVRNIYFRNASGQRTSFEWDQLTAAQQASFNLDPANTTRSDGAGQRRVAWLRGDRTVQGVPSPGAVRLRERTSSLGDIVNSSPRYVGTENYGYDRLPSGAAGRDDYQAFRFGKASRTSMVYIGANDGMLHAIRASDGIEQWAFIPSEFLATGLGQSPALAQLPRSDYAHRYYVDGQPVAGDAFFGNAWHTVLIVPMGAGGRSIVAIDVTNPTASTAPQVLWEFTHADLGHVMGQPSIQRMANGRWAAIFGSGYGLNKSAKLFIVDIETGQLLTGPANARAPIDTDPDYNPATNPANGLSPPYPVDTNGDAVIDMIYAGDLMGNLWRFDVDATSTNSWRVHHGQANDPRPLITVCASGNVANIYGCAAANRQPITVRPVVGRGPYSTGQTIYFGTGKFFEDGDNAITAGATGPVQSFYAVQDDNANNRDVVAGRSVLLQQSILNEVSLTGQGSYRVTSNNALTTNHKGWFIDLHYSAAGFRGERVVADPVLQGGRIIFTTLMPGDACSGGSDGWLMELQARDGGRFDSPILDINGDGLFTTTTPSTPGDTVTHGGNQVPVSGIKSTVGGLQTPSIINVPGQGLQKKIMSGATGNIQEVGERDVLPRGRTSWRQFWP</sequence>
<comment type="caution">
    <text evidence="9">The sequence shown here is derived from an EMBL/GenBank/DDBJ whole genome shotgun (WGS) entry which is preliminary data.</text>
</comment>
<evidence type="ECO:0000313" key="9">
    <source>
        <dbReference type="EMBL" id="MDR7135904.1"/>
    </source>
</evidence>
<evidence type="ECO:0000256" key="5">
    <source>
        <dbReference type="ARBA" id="ARBA00022837"/>
    </source>
</evidence>
<evidence type="ECO:0000256" key="6">
    <source>
        <dbReference type="ARBA" id="ARBA00023263"/>
    </source>
</evidence>
<keyword evidence="6" id="KW-0281">Fimbrium</keyword>
<keyword evidence="5" id="KW-0106">Calcium</keyword>
<dbReference type="Proteomes" id="UP001251524">
    <property type="component" value="Unassembled WGS sequence"/>
</dbReference>
<dbReference type="SUPFAM" id="SSF50998">
    <property type="entry name" value="Quinoprotein alcohol dehydrogenase-like"/>
    <property type="match status" value="1"/>
</dbReference>
<keyword evidence="10" id="KW-1185">Reference proteome</keyword>
<name>A0ABU1WEE6_9GAMM</name>
<evidence type="ECO:0000259" key="8">
    <source>
        <dbReference type="Pfam" id="PF05567"/>
    </source>
</evidence>